<dbReference type="SUPFAM" id="SSF48008">
    <property type="entry name" value="GntR ligand-binding domain-like"/>
    <property type="match status" value="1"/>
</dbReference>
<evidence type="ECO:0000313" key="5">
    <source>
        <dbReference type="EMBL" id="RFU39823.1"/>
    </source>
</evidence>
<dbReference type="InterPro" id="IPR000524">
    <property type="entry name" value="Tscrpt_reg_HTH_GntR"/>
</dbReference>
<dbReference type="SUPFAM" id="SSF46785">
    <property type="entry name" value="Winged helix' DNA-binding domain"/>
    <property type="match status" value="1"/>
</dbReference>
<dbReference type="InterPro" id="IPR036390">
    <property type="entry name" value="WH_DNA-bd_sf"/>
</dbReference>
<evidence type="ECO:0000313" key="6">
    <source>
        <dbReference type="Proteomes" id="UP000261811"/>
    </source>
</evidence>
<dbReference type="SMART" id="SM00345">
    <property type="entry name" value="HTH_GNTR"/>
    <property type="match status" value="1"/>
</dbReference>
<dbReference type="AlphaFoldDB" id="A0A372JIJ0"/>
<dbReference type="Proteomes" id="UP000261811">
    <property type="component" value="Unassembled WGS sequence"/>
</dbReference>
<keyword evidence="2" id="KW-0238">DNA-binding</keyword>
<accession>A0A372JIJ0</accession>
<evidence type="ECO:0000256" key="2">
    <source>
        <dbReference type="ARBA" id="ARBA00023125"/>
    </source>
</evidence>
<dbReference type="Pfam" id="PF00392">
    <property type="entry name" value="GntR"/>
    <property type="match status" value="1"/>
</dbReference>
<gene>
    <name evidence="5" type="ORF">DZF91_20470</name>
</gene>
<proteinExistence type="predicted"/>
<feature type="domain" description="HTH gntR-type" evidence="4">
    <location>
        <begin position="15"/>
        <end position="82"/>
    </location>
</feature>
<dbReference type="InterPro" id="IPR036388">
    <property type="entry name" value="WH-like_DNA-bd_sf"/>
</dbReference>
<keyword evidence="1" id="KW-0805">Transcription regulation</keyword>
<protein>
    <submittedName>
        <fullName evidence="5">GntR family transcriptional regulator</fullName>
    </submittedName>
</protein>
<dbReference type="PANTHER" id="PTHR43537">
    <property type="entry name" value="TRANSCRIPTIONAL REGULATOR, GNTR FAMILY"/>
    <property type="match status" value="1"/>
</dbReference>
<dbReference type="InterPro" id="IPR011711">
    <property type="entry name" value="GntR_C"/>
</dbReference>
<sequence length="226" mass="24854">MHDAKTADASPQGLPSVRARVTEALRAWIVTGELEPGQVYSAPRLGAQLGVSPTPVREAMLDLVKEGLVRTARNKGFEVLAPSPAALHDILEMRLLLEVPTVRRLAERGVREADLAALLPLAEETVRAAEKLDVVRHVAADLKFHLALLGLWGNDEITETVRALRSRSRLAGLWSAENHDAMIESAHEHLALLDLLRRRDDAATAELMEHHITRVSAFWSKWSSAG</sequence>
<dbReference type="EMBL" id="QURH01000322">
    <property type="protein sequence ID" value="RFU39823.1"/>
    <property type="molecule type" value="Genomic_DNA"/>
</dbReference>
<dbReference type="GO" id="GO:0003700">
    <property type="term" value="F:DNA-binding transcription factor activity"/>
    <property type="evidence" value="ECO:0007669"/>
    <property type="project" value="InterPro"/>
</dbReference>
<dbReference type="Gene3D" id="1.20.120.530">
    <property type="entry name" value="GntR ligand-binding domain-like"/>
    <property type="match status" value="1"/>
</dbReference>
<evidence type="ECO:0000256" key="1">
    <source>
        <dbReference type="ARBA" id="ARBA00023015"/>
    </source>
</evidence>
<name>A0A372JIJ0_9ACTN</name>
<dbReference type="InterPro" id="IPR008920">
    <property type="entry name" value="TF_FadR/GntR_C"/>
</dbReference>
<keyword evidence="6" id="KW-1185">Reference proteome</keyword>
<organism evidence="5 6">
    <name type="scientific">Actinomadura logoneensis</name>
    <dbReference type="NCBI Taxonomy" id="2293572"/>
    <lineage>
        <taxon>Bacteria</taxon>
        <taxon>Bacillati</taxon>
        <taxon>Actinomycetota</taxon>
        <taxon>Actinomycetes</taxon>
        <taxon>Streptosporangiales</taxon>
        <taxon>Thermomonosporaceae</taxon>
        <taxon>Actinomadura</taxon>
    </lineage>
</organism>
<dbReference type="PANTHER" id="PTHR43537:SF45">
    <property type="entry name" value="GNTR FAMILY REGULATORY PROTEIN"/>
    <property type="match status" value="1"/>
</dbReference>
<comment type="caution">
    <text evidence="5">The sequence shown here is derived from an EMBL/GenBank/DDBJ whole genome shotgun (WGS) entry which is preliminary data.</text>
</comment>
<dbReference type="CDD" id="cd07377">
    <property type="entry name" value="WHTH_GntR"/>
    <property type="match status" value="1"/>
</dbReference>
<evidence type="ECO:0000259" key="4">
    <source>
        <dbReference type="PROSITE" id="PS50949"/>
    </source>
</evidence>
<dbReference type="SMART" id="SM00895">
    <property type="entry name" value="FCD"/>
    <property type="match status" value="1"/>
</dbReference>
<reference evidence="5 6" key="1">
    <citation type="submission" date="2018-08" db="EMBL/GenBank/DDBJ databases">
        <title>Actinomadura jelena sp. nov., a novel Actinomycete isolated from soil in Chad.</title>
        <authorList>
            <person name="Shi L."/>
        </authorList>
    </citation>
    <scope>NUCLEOTIDE SEQUENCE [LARGE SCALE GENOMIC DNA]</scope>
    <source>
        <strain evidence="5 6">NEAU-G17</strain>
    </source>
</reference>
<dbReference type="Gene3D" id="1.10.10.10">
    <property type="entry name" value="Winged helix-like DNA-binding domain superfamily/Winged helix DNA-binding domain"/>
    <property type="match status" value="1"/>
</dbReference>
<dbReference type="PROSITE" id="PS50949">
    <property type="entry name" value="HTH_GNTR"/>
    <property type="match status" value="1"/>
</dbReference>
<keyword evidence="3" id="KW-0804">Transcription</keyword>
<evidence type="ECO:0000256" key="3">
    <source>
        <dbReference type="ARBA" id="ARBA00023163"/>
    </source>
</evidence>
<dbReference type="GO" id="GO:0003677">
    <property type="term" value="F:DNA binding"/>
    <property type="evidence" value="ECO:0007669"/>
    <property type="project" value="UniProtKB-KW"/>
</dbReference>
<dbReference type="OrthoDB" id="3864082at2"/>
<dbReference type="Pfam" id="PF07729">
    <property type="entry name" value="FCD"/>
    <property type="match status" value="1"/>
</dbReference>